<sequence>MSDTFSQIQCSLLVGLLSLIPNDGLRYTAVGFAAGVGVIYSLHLKRPSVQHRRLMSVIEETEQIIREAKEFCSRDVLNLTEESVKLLEVKRWASIIQCRILDSSGFTWKYYRAACKDLAEATNKIKKIRTAVQLIMEAERQRKFTEDINATQTVLAIRGSPAMATVGVSLSYC</sequence>
<evidence type="ECO:0000313" key="2">
    <source>
        <dbReference type="EMBL" id="KAK7048725.1"/>
    </source>
</evidence>
<keyword evidence="1" id="KW-0472">Membrane</keyword>
<gene>
    <name evidence="2" type="ORF">R3P38DRAFT_1876257</name>
</gene>
<keyword evidence="1" id="KW-1133">Transmembrane helix</keyword>
<protein>
    <recommendedName>
        <fullName evidence="4">ATP synthase protein MI25</fullName>
    </recommendedName>
</protein>
<keyword evidence="1" id="KW-0812">Transmembrane</keyword>
<dbReference type="EMBL" id="JAWWNJ010000009">
    <property type="protein sequence ID" value="KAK7048725.1"/>
    <property type="molecule type" value="Genomic_DNA"/>
</dbReference>
<dbReference type="Proteomes" id="UP001362999">
    <property type="component" value="Unassembled WGS sequence"/>
</dbReference>
<reference evidence="2 3" key="1">
    <citation type="journal article" date="2024" name="J Genomics">
        <title>Draft genome sequencing and assembly of Favolaschia claudopus CIRM-BRFM 2984 isolated from oak limbs.</title>
        <authorList>
            <person name="Navarro D."/>
            <person name="Drula E."/>
            <person name="Chaduli D."/>
            <person name="Cazenave R."/>
            <person name="Ahrendt S."/>
            <person name="Wang J."/>
            <person name="Lipzen A."/>
            <person name="Daum C."/>
            <person name="Barry K."/>
            <person name="Grigoriev I.V."/>
            <person name="Favel A."/>
            <person name="Rosso M.N."/>
            <person name="Martin F."/>
        </authorList>
    </citation>
    <scope>NUCLEOTIDE SEQUENCE [LARGE SCALE GENOMIC DNA]</scope>
    <source>
        <strain evidence="2 3">CIRM-BRFM 2984</strain>
    </source>
</reference>
<name>A0AAW0DDP3_9AGAR</name>
<accession>A0AAW0DDP3</accession>
<organism evidence="2 3">
    <name type="scientific">Favolaschia claudopus</name>
    <dbReference type="NCBI Taxonomy" id="2862362"/>
    <lineage>
        <taxon>Eukaryota</taxon>
        <taxon>Fungi</taxon>
        <taxon>Dikarya</taxon>
        <taxon>Basidiomycota</taxon>
        <taxon>Agaricomycotina</taxon>
        <taxon>Agaricomycetes</taxon>
        <taxon>Agaricomycetidae</taxon>
        <taxon>Agaricales</taxon>
        <taxon>Marasmiineae</taxon>
        <taxon>Mycenaceae</taxon>
        <taxon>Favolaschia</taxon>
    </lineage>
</organism>
<comment type="caution">
    <text evidence="2">The sequence shown here is derived from an EMBL/GenBank/DDBJ whole genome shotgun (WGS) entry which is preliminary data.</text>
</comment>
<proteinExistence type="predicted"/>
<feature type="transmembrane region" description="Helical" evidence="1">
    <location>
        <begin position="25"/>
        <end position="44"/>
    </location>
</feature>
<evidence type="ECO:0008006" key="4">
    <source>
        <dbReference type="Google" id="ProtNLM"/>
    </source>
</evidence>
<evidence type="ECO:0000313" key="3">
    <source>
        <dbReference type="Proteomes" id="UP001362999"/>
    </source>
</evidence>
<dbReference type="AlphaFoldDB" id="A0AAW0DDP3"/>
<keyword evidence="3" id="KW-1185">Reference proteome</keyword>
<evidence type="ECO:0000256" key="1">
    <source>
        <dbReference type="SAM" id="Phobius"/>
    </source>
</evidence>